<feature type="region of interest" description="Disordered" evidence="1">
    <location>
        <begin position="1"/>
        <end position="21"/>
    </location>
</feature>
<evidence type="ECO:0000313" key="2">
    <source>
        <dbReference type="EMBL" id="BCR87236.1"/>
    </source>
</evidence>
<accession>A0A7R7VMC0</accession>
<dbReference type="Proteomes" id="UP000637239">
    <property type="component" value="Chromosome 3"/>
</dbReference>
<dbReference type="EMBL" id="AP024418">
    <property type="protein sequence ID" value="BCR87236.1"/>
    <property type="molecule type" value="Genomic_DNA"/>
</dbReference>
<organism evidence="2 3">
    <name type="scientific">Aspergillus chevalieri</name>
    <name type="common">Eurotium chevalieri</name>
    <dbReference type="NCBI Taxonomy" id="182096"/>
    <lineage>
        <taxon>Eukaryota</taxon>
        <taxon>Fungi</taxon>
        <taxon>Dikarya</taxon>
        <taxon>Ascomycota</taxon>
        <taxon>Pezizomycotina</taxon>
        <taxon>Eurotiomycetes</taxon>
        <taxon>Eurotiomycetidae</taxon>
        <taxon>Eurotiales</taxon>
        <taxon>Aspergillaceae</taxon>
        <taxon>Aspergillus</taxon>
        <taxon>Aspergillus subgen. Aspergillus</taxon>
    </lineage>
</organism>
<dbReference type="KEGG" id="ache:ACHE_31223S"/>
<evidence type="ECO:0000256" key="1">
    <source>
        <dbReference type="SAM" id="MobiDB-lite"/>
    </source>
</evidence>
<evidence type="ECO:0000313" key="3">
    <source>
        <dbReference type="Proteomes" id="UP000637239"/>
    </source>
</evidence>
<name>A0A7R7VMC0_ASPCH</name>
<dbReference type="GeneID" id="66981595"/>
<dbReference type="AlphaFoldDB" id="A0A7R7VMC0"/>
<sequence length="312" mass="36391">MSSSSILSSKPSTSSSKSTNSSHPALFNLIYGRFYRASCTTKPPGKPPEPLRLADIDHESTTNEARIRVLQTLMACRTVISTLEATRLRKSRVGFDNWLSFWERVYQRELARKVASPVVHAYRLIDELFRAVAQELKRATQRCVNYVMQAQSAMDISRSIRLFDPVVRLWCRRRRKRARDILDEMRESIKDIPMHVDDDFYTDVKRGVFALNERCEYHPGDPIAEERERVFRLEVPPDKELRKQALSPQYYRDYQERYMQVFHLHYDERRRQELVEQLEQYHTCTDNEGLIHCPTATEQGNGAGSSHGHPGI</sequence>
<protein>
    <submittedName>
        <fullName evidence="2">Uncharacterized protein</fullName>
    </submittedName>
</protein>
<reference evidence="2" key="1">
    <citation type="submission" date="2021-01" db="EMBL/GenBank/DDBJ databases">
        <authorList>
            <consortium name="Aspergillus chevalieri M1 genome sequencing consortium"/>
            <person name="Kazuki M."/>
            <person name="Futagami T."/>
        </authorList>
    </citation>
    <scope>NUCLEOTIDE SEQUENCE</scope>
    <source>
        <strain evidence="2">M1</strain>
    </source>
</reference>
<dbReference type="RefSeq" id="XP_043135758.1">
    <property type="nucleotide sequence ID" value="XM_043277928.1"/>
</dbReference>
<keyword evidence="3" id="KW-1185">Reference proteome</keyword>
<proteinExistence type="predicted"/>
<gene>
    <name evidence="2" type="ORF">ACHE_31223S</name>
</gene>
<reference evidence="2" key="2">
    <citation type="submission" date="2021-02" db="EMBL/GenBank/DDBJ databases">
        <title>Aspergillus chevalieri M1 genome sequence.</title>
        <authorList>
            <person name="Kadooka C."/>
            <person name="Mori K."/>
            <person name="Futagami T."/>
        </authorList>
    </citation>
    <scope>NUCLEOTIDE SEQUENCE</scope>
    <source>
        <strain evidence="2">M1</strain>
    </source>
</reference>